<protein>
    <recommendedName>
        <fullName evidence="4">PX domain-containing protein</fullName>
    </recommendedName>
</protein>
<organism evidence="2 3">
    <name type="scientific">Aureococcus anophagefferens</name>
    <name type="common">Harmful bloom alga</name>
    <dbReference type="NCBI Taxonomy" id="44056"/>
    <lineage>
        <taxon>Eukaryota</taxon>
        <taxon>Sar</taxon>
        <taxon>Stramenopiles</taxon>
        <taxon>Ochrophyta</taxon>
        <taxon>Pelagophyceae</taxon>
        <taxon>Pelagomonadales</taxon>
        <taxon>Pelagomonadaceae</taxon>
        <taxon>Aureococcus</taxon>
    </lineage>
</organism>
<accession>A0ABR1GF00</accession>
<feature type="region of interest" description="Disordered" evidence="1">
    <location>
        <begin position="430"/>
        <end position="459"/>
    </location>
</feature>
<proteinExistence type="predicted"/>
<dbReference type="Proteomes" id="UP001363151">
    <property type="component" value="Unassembled WGS sequence"/>
</dbReference>
<evidence type="ECO:0000256" key="1">
    <source>
        <dbReference type="SAM" id="MobiDB-lite"/>
    </source>
</evidence>
<keyword evidence="3" id="KW-1185">Reference proteome</keyword>
<evidence type="ECO:0000313" key="3">
    <source>
        <dbReference type="Proteomes" id="UP001363151"/>
    </source>
</evidence>
<dbReference type="EMBL" id="JBBJCI010000029">
    <property type="protein sequence ID" value="KAK7254422.1"/>
    <property type="molecule type" value="Genomic_DNA"/>
</dbReference>
<comment type="caution">
    <text evidence="2">The sequence shown here is derived from an EMBL/GenBank/DDBJ whole genome shotgun (WGS) entry which is preliminary data.</text>
</comment>
<feature type="region of interest" description="Disordered" evidence="1">
    <location>
        <begin position="393"/>
        <end position="415"/>
    </location>
</feature>
<evidence type="ECO:0000313" key="2">
    <source>
        <dbReference type="EMBL" id="KAK7254422.1"/>
    </source>
</evidence>
<reference evidence="2 3" key="1">
    <citation type="submission" date="2024-03" db="EMBL/GenBank/DDBJ databases">
        <title>Aureococcus anophagefferens CCMP1851 and Kratosvirus quantuckense: Draft genome of a second virus-susceptible host strain in the model system.</title>
        <authorList>
            <person name="Chase E."/>
            <person name="Truchon A.R."/>
            <person name="Schepens W."/>
            <person name="Wilhelm S.W."/>
        </authorList>
    </citation>
    <scope>NUCLEOTIDE SEQUENCE [LARGE SCALE GENOMIC DNA]</scope>
    <source>
        <strain evidence="2 3">CCMP1851</strain>
    </source>
</reference>
<feature type="region of interest" description="Disordered" evidence="1">
    <location>
        <begin position="649"/>
        <end position="674"/>
    </location>
</feature>
<name>A0ABR1GF00_AURAN</name>
<gene>
    <name evidence="2" type="ORF">SO694_00151062</name>
</gene>
<evidence type="ECO:0008006" key="4">
    <source>
        <dbReference type="Google" id="ProtNLM"/>
    </source>
</evidence>
<feature type="region of interest" description="Disordered" evidence="1">
    <location>
        <begin position="522"/>
        <end position="556"/>
    </location>
</feature>
<sequence length="951" mass="101586">MAHNGEVVSYQGTSSLHVARFAKRSEADAAFDALGFHYASVLFKKDSHGWWSVAKTYGLQRTVDSLIAARGRERDLEDASTDDQAAEHVRGSVVARRRKTPQGRQFTILELRFVRRGRSLSRQVVFASVDRFTKALRAFGQTEGDIAEFRGAAAKAAVCCVAPDSDDEAPSLSATATEMLETALAADCAAVEAWLDASQAVEKAVPRLGCGSKGVGTYGGKAKVGAGSLDAATLRKALETGAPEVTVLLIPKARDDDADARNRGRALFRVVIDCPAHSLAVELESQRFQAFVDLDEALRERRARPRDAPDGRYDSVEAALAESFAPAPPPFPRRYAKRSFATFGSPLTGHELEDRRSALALYFSELLKRDAGDGGEDARAALVGWLRAMGPQAADDDADDRAAASSPPRGGGAKGLLRAGVGLVSAWASRGRDAAAEPSTATRAGAGAKKGRSRKGAVPPRIKMAHEMDAPDGDLRLGARSRRRLFGVVDDGDGDEGGRDVDVEFEAFDSEDEAAGVAAVEEAPRSASPPLRIFGRIDDGDADGGDDPPGVAARELPDDDGEAAALLEEMRAALEPQSDEVLMFALAAVENFDGCVAPRRLASPFVVSARVFDDLKEDSWPQTSEPRPADAMAWAPPCQFILPLDAAARAAPDGDADRPETAEDEAEDPPRLSKPRVVFGLHDASRGKGSDPDASLECVCVLDPADYADTSDVRLDLVDDEHARLGATLVGRCHVLSRAIFEASRGRIHFDAVLVYEKKKATQGDLLDALFCSVGVGFACADAGGDDVFCGDFMDGDGPGSVEFCGEFYAEEDDLAKPGDDVAEEALEIEEGELAGAFTRSGGADPNWIRLGACVPDDPRRPRAHAPKPATLDPGYSSFRRFDVLGQVVTQDWHVALDADADAHGWSYAASLSATAWRADAAPGRVYRRQIWHRYSVRPNAKQDVDVDGEA</sequence>